<feature type="region of interest" description="Disordered" evidence="1">
    <location>
        <begin position="1"/>
        <end position="33"/>
    </location>
</feature>
<evidence type="ECO:0000256" key="1">
    <source>
        <dbReference type="SAM" id="MobiDB-lite"/>
    </source>
</evidence>
<dbReference type="AlphaFoldDB" id="A0A6J4R099"/>
<protein>
    <submittedName>
        <fullName evidence="2">Uncharacterized protein</fullName>
    </submittedName>
</protein>
<accession>A0A6J4R099</accession>
<evidence type="ECO:0000313" key="2">
    <source>
        <dbReference type="EMBL" id="CAA9456248.1"/>
    </source>
</evidence>
<gene>
    <name evidence="2" type="ORF">AVDCRST_MAG01-01-5193</name>
</gene>
<dbReference type="EMBL" id="CADCUW010000688">
    <property type="protein sequence ID" value="CAA9456248.1"/>
    <property type="molecule type" value="Genomic_DNA"/>
</dbReference>
<sequence>MAAGRSVNVPALERTTTRMRRGGQQTNPRVTGPDAVGCGGLEKMGFVDTSECCGRCHYAERFASGLVAGPCRVALPDGQEALVCCASKKQLLGRTGP</sequence>
<name>A0A6J4R099_9ACTN</name>
<proteinExistence type="predicted"/>
<reference evidence="2" key="1">
    <citation type="submission" date="2020-02" db="EMBL/GenBank/DDBJ databases">
        <authorList>
            <person name="Meier V. D."/>
        </authorList>
    </citation>
    <scope>NUCLEOTIDE SEQUENCE</scope>
    <source>
        <strain evidence="2">AVDCRST_MAG01</strain>
    </source>
</reference>
<organism evidence="2">
    <name type="scientific">uncultured Rubrobacteraceae bacterium</name>
    <dbReference type="NCBI Taxonomy" id="349277"/>
    <lineage>
        <taxon>Bacteria</taxon>
        <taxon>Bacillati</taxon>
        <taxon>Actinomycetota</taxon>
        <taxon>Rubrobacteria</taxon>
        <taxon>Rubrobacterales</taxon>
        <taxon>Rubrobacteraceae</taxon>
        <taxon>environmental samples</taxon>
    </lineage>
</organism>